<evidence type="ECO:0000256" key="5">
    <source>
        <dbReference type="ARBA" id="ARBA00023163"/>
    </source>
</evidence>
<dbReference type="Proteomes" id="UP000683507">
    <property type="component" value="Chromosome"/>
</dbReference>
<evidence type="ECO:0000256" key="1">
    <source>
        <dbReference type="ARBA" id="ARBA00010641"/>
    </source>
</evidence>
<dbReference type="SUPFAM" id="SSF88946">
    <property type="entry name" value="Sigma2 domain of RNA polymerase sigma factors"/>
    <property type="match status" value="1"/>
</dbReference>
<dbReference type="Gene3D" id="1.10.10.10">
    <property type="entry name" value="Winged helix-like DNA-binding domain superfamily/Winged helix DNA-binding domain"/>
    <property type="match status" value="1"/>
</dbReference>
<evidence type="ECO:0000256" key="2">
    <source>
        <dbReference type="ARBA" id="ARBA00023015"/>
    </source>
</evidence>
<dbReference type="PANTHER" id="PTHR43133:SF8">
    <property type="entry name" value="RNA POLYMERASE SIGMA FACTOR HI_1459-RELATED"/>
    <property type="match status" value="1"/>
</dbReference>
<dbReference type="InterPro" id="IPR036388">
    <property type="entry name" value="WH-like_DNA-bd_sf"/>
</dbReference>
<gene>
    <name evidence="8" type="primary">ylaC_2</name>
    <name evidence="8" type="ORF">CRYO30217_01729</name>
</gene>
<dbReference type="EMBL" id="OU015584">
    <property type="protein sequence ID" value="CAG5081792.1"/>
    <property type="molecule type" value="Genomic_DNA"/>
</dbReference>
<dbReference type="InterPro" id="IPR007627">
    <property type="entry name" value="RNA_pol_sigma70_r2"/>
</dbReference>
<keyword evidence="2" id="KW-0805">Transcription regulation</keyword>
<dbReference type="SUPFAM" id="SSF88659">
    <property type="entry name" value="Sigma3 and sigma4 domains of RNA polymerase sigma factors"/>
    <property type="match status" value="1"/>
</dbReference>
<dbReference type="InterPro" id="IPR014284">
    <property type="entry name" value="RNA_pol_sigma-70_dom"/>
</dbReference>
<dbReference type="InterPro" id="IPR013325">
    <property type="entry name" value="RNA_pol_sigma_r2"/>
</dbReference>
<keyword evidence="3" id="KW-0731">Sigma factor</keyword>
<dbReference type="NCBIfam" id="TIGR02937">
    <property type="entry name" value="sigma70-ECF"/>
    <property type="match status" value="1"/>
</dbReference>
<evidence type="ECO:0000313" key="8">
    <source>
        <dbReference type="EMBL" id="CAG5081792.1"/>
    </source>
</evidence>
<dbReference type="GO" id="GO:0003677">
    <property type="term" value="F:DNA binding"/>
    <property type="evidence" value="ECO:0007669"/>
    <property type="project" value="UniProtKB-KW"/>
</dbReference>
<feature type="domain" description="RNA polymerase sigma factor 70 region 4 type 2" evidence="7">
    <location>
        <begin position="132"/>
        <end position="164"/>
    </location>
</feature>
<protein>
    <submittedName>
        <fullName evidence="8">RNA polymerase sigma factor YlaC</fullName>
    </submittedName>
</protein>
<evidence type="ECO:0000256" key="4">
    <source>
        <dbReference type="ARBA" id="ARBA00023125"/>
    </source>
</evidence>
<name>A0A916JMI8_9FLAO</name>
<dbReference type="InterPro" id="IPR013324">
    <property type="entry name" value="RNA_pol_sigma_r3/r4-like"/>
</dbReference>
<dbReference type="GO" id="GO:0016987">
    <property type="term" value="F:sigma factor activity"/>
    <property type="evidence" value="ECO:0007669"/>
    <property type="project" value="UniProtKB-KW"/>
</dbReference>
<keyword evidence="9" id="KW-1185">Reference proteome</keyword>
<dbReference type="Pfam" id="PF08281">
    <property type="entry name" value="Sigma70_r4_2"/>
    <property type="match status" value="1"/>
</dbReference>
<dbReference type="InterPro" id="IPR039425">
    <property type="entry name" value="RNA_pol_sigma-70-like"/>
</dbReference>
<dbReference type="GO" id="GO:0006352">
    <property type="term" value="P:DNA-templated transcription initiation"/>
    <property type="evidence" value="ECO:0007669"/>
    <property type="project" value="InterPro"/>
</dbReference>
<organism evidence="8 9">
    <name type="scientific">Parvicella tangerina</name>
    <dbReference type="NCBI Taxonomy" id="2829795"/>
    <lineage>
        <taxon>Bacteria</taxon>
        <taxon>Pseudomonadati</taxon>
        <taxon>Bacteroidota</taxon>
        <taxon>Flavobacteriia</taxon>
        <taxon>Flavobacteriales</taxon>
        <taxon>Parvicellaceae</taxon>
        <taxon>Parvicella</taxon>
    </lineage>
</organism>
<evidence type="ECO:0000256" key="3">
    <source>
        <dbReference type="ARBA" id="ARBA00023082"/>
    </source>
</evidence>
<dbReference type="Pfam" id="PF04542">
    <property type="entry name" value="Sigma70_r2"/>
    <property type="match status" value="1"/>
</dbReference>
<dbReference type="CDD" id="cd06171">
    <property type="entry name" value="Sigma70_r4"/>
    <property type="match status" value="1"/>
</dbReference>
<keyword evidence="5" id="KW-0804">Transcription</keyword>
<sequence>MSDEELMRLFQKKNHQKAITELYARYADRLLGYFIKMLYGDESKAQDFLQDLFVKVIEKKHLFNPEKRFYTWVFTIASNMCKTSFRKGIMTEVNDSHSLLLKISTEDQPSLNRKAFRKLLRKEIHLLEHHHKVVFILRHLENFSLLEIAEITDTSIGTVKSRLFYATKIISKQLKQYSPDHWQDTFKIS</sequence>
<dbReference type="AlphaFoldDB" id="A0A916JMI8"/>
<feature type="domain" description="RNA polymerase sigma-70 region 2" evidence="6">
    <location>
        <begin position="22"/>
        <end position="87"/>
    </location>
</feature>
<evidence type="ECO:0000259" key="7">
    <source>
        <dbReference type="Pfam" id="PF08281"/>
    </source>
</evidence>
<dbReference type="Gene3D" id="1.10.1740.10">
    <property type="match status" value="1"/>
</dbReference>
<evidence type="ECO:0000259" key="6">
    <source>
        <dbReference type="Pfam" id="PF04542"/>
    </source>
</evidence>
<proteinExistence type="inferred from homology"/>
<dbReference type="PANTHER" id="PTHR43133">
    <property type="entry name" value="RNA POLYMERASE ECF-TYPE SIGMA FACTO"/>
    <property type="match status" value="1"/>
</dbReference>
<reference evidence="8" key="1">
    <citation type="submission" date="2021-04" db="EMBL/GenBank/DDBJ databases">
        <authorList>
            <person name="Rodrigo-Torres L."/>
            <person name="Arahal R. D."/>
            <person name="Lucena T."/>
        </authorList>
    </citation>
    <scope>NUCLEOTIDE SEQUENCE</scope>
    <source>
        <strain evidence="8">AS29M-1</strain>
    </source>
</reference>
<dbReference type="KEGG" id="ptan:CRYO30217_01729"/>
<accession>A0A916JMI8</accession>
<evidence type="ECO:0000313" key="9">
    <source>
        <dbReference type="Proteomes" id="UP000683507"/>
    </source>
</evidence>
<comment type="similarity">
    <text evidence="1">Belongs to the sigma-70 factor family. ECF subfamily.</text>
</comment>
<dbReference type="InterPro" id="IPR013249">
    <property type="entry name" value="RNA_pol_sigma70_r4_t2"/>
</dbReference>
<keyword evidence="4" id="KW-0238">DNA-binding</keyword>